<dbReference type="InterPro" id="IPR051013">
    <property type="entry name" value="MBL_superfamily_lactonases"/>
</dbReference>
<dbReference type="PANTHER" id="PTHR42978">
    <property type="entry name" value="QUORUM-QUENCHING LACTONASE YTNP-RELATED-RELATED"/>
    <property type="match status" value="1"/>
</dbReference>
<evidence type="ECO:0000313" key="7">
    <source>
        <dbReference type="EMBL" id="MBE9463241.1"/>
    </source>
</evidence>
<comment type="caution">
    <text evidence="7">The sequence shown here is derived from an EMBL/GenBank/DDBJ whole genome shotgun (WGS) entry which is preliminary data.</text>
</comment>
<dbReference type="InterPro" id="IPR036866">
    <property type="entry name" value="RibonucZ/Hydroxyglut_hydro"/>
</dbReference>
<comment type="similarity">
    <text evidence="2">Belongs to the metallo-beta-lactamase superfamily.</text>
</comment>
<evidence type="ECO:0000313" key="8">
    <source>
        <dbReference type="Proteomes" id="UP000634134"/>
    </source>
</evidence>
<dbReference type="PANTHER" id="PTHR42978:SF2">
    <property type="entry name" value="102 KBASES UNSTABLE REGION: FROM 1 TO 119443"/>
    <property type="match status" value="1"/>
</dbReference>
<feature type="domain" description="Metallo-beta-lactamase" evidence="6">
    <location>
        <begin position="36"/>
        <end position="226"/>
    </location>
</feature>
<evidence type="ECO:0000256" key="1">
    <source>
        <dbReference type="ARBA" id="ARBA00001947"/>
    </source>
</evidence>
<keyword evidence="8" id="KW-1185">Reference proteome</keyword>
<reference evidence="8" key="1">
    <citation type="submission" date="2023-07" db="EMBL/GenBank/DDBJ databases">
        <title>Dyadobacter sp. nov 'subterranea' isolated from contaminted grondwater.</title>
        <authorList>
            <person name="Szabo I."/>
            <person name="Al-Omari J."/>
            <person name="Szerdahelyi S.G."/>
            <person name="Rado J."/>
        </authorList>
    </citation>
    <scope>NUCLEOTIDE SEQUENCE [LARGE SCALE GENOMIC DNA]</scope>
    <source>
        <strain evidence="8">UP-52</strain>
    </source>
</reference>
<name>A0ABR9WCP0_9BACT</name>
<sequence>MEIFPIEEGIYNVDKEKNLTILTEVNKPVPESIRMAVRPFLIKLKNDVVLLDCGLGIRKQGSFMITSLLKQHGIEANQITKILLSHLHKDHVEGLGYFQDGLFVQHFPNASVYVNRQELEYSLMQRGNPSYNYNLLFQLSVMPNLQIMTELQGYINPEISFEVVGGHTPYHQAFWISEMDETIFYGGDNLPQAHYLDFPIAYKTDYDGRKARELRQLWERQAKSNHWKILLYHDLILPKLTY</sequence>
<evidence type="ECO:0000256" key="3">
    <source>
        <dbReference type="ARBA" id="ARBA00022723"/>
    </source>
</evidence>
<dbReference type="Pfam" id="PF00753">
    <property type="entry name" value="Lactamase_B"/>
    <property type="match status" value="1"/>
</dbReference>
<dbReference type="Gene3D" id="3.60.15.10">
    <property type="entry name" value="Ribonuclease Z/Hydroxyacylglutathione hydrolase-like"/>
    <property type="match status" value="1"/>
</dbReference>
<gene>
    <name evidence="7" type="ORF">IEE83_15235</name>
</gene>
<dbReference type="Proteomes" id="UP000634134">
    <property type="component" value="Unassembled WGS sequence"/>
</dbReference>
<evidence type="ECO:0000259" key="6">
    <source>
        <dbReference type="SMART" id="SM00849"/>
    </source>
</evidence>
<evidence type="ECO:0000256" key="2">
    <source>
        <dbReference type="ARBA" id="ARBA00007749"/>
    </source>
</evidence>
<dbReference type="SUPFAM" id="SSF56281">
    <property type="entry name" value="Metallo-hydrolase/oxidoreductase"/>
    <property type="match status" value="1"/>
</dbReference>
<evidence type="ECO:0000256" key="4">
    <source>
        <dbReference type="ARBA" id="ARBA00022801"/>
    </source>
</evidence>
<evidence type="ECO:0000256" key="5">
    <source>
        <dbReference type="ARBA" id="ARBA00022833"/>
    </source>
</evidence>
<dbReference type="EMBL" id="JACYGY010000001">
    <property type="protein sequence ID" value="MBE9463241.1"/>
    <property type="molecule type" value="Genomic_DNA"/>
</dbReference>
<protein>
    <submittedName>
        <fullName evidence="7">MBL fold metallo-hydrolase</fullName>
    </submittedName>
</protein>
<dbReference type="InterPro" id="IPR001279">
    <property type="entry name" value="Metallo-B-lactamas"/>
</dbReference>
<keyword evidence="3" id="KW-0479">Metal-binding</keyword>
<accession>A0ABR9WCP0</accession>
<keyword evidence="4" id="KW-0378">Hydrolase</keyword>
<dbReference type="RefSeq" id="WP_194121386.1">
    <property type="nucleotide sequence ID" value="NZ_JACYGY010000001.1"/>
</dbReference>
<dbReference type="SMART" id="SM00849">
    <property type="entry name" value="Lactamase_B"/>
    <property type="match status" value="1"/>
</dbReference>
<comment type="cofactor">
    <cofactor evidence="1">
        <name>Zn(2+)</name>
        <dbReference type="ChEBI" id="CHEBI:29105"/>
    </cofactor>
</comment>
<proteinExistence type="inferred from homology"/>
<organism evidence="7 8">
    <name type="scientific">Dyadobacter subterraneus</name>
    <dbReference type="NCBI Taxonomy" id="2773304"/>
    <lineage>
        <taxon>Bacteria</taxon>
        <taxon>Pseudomonadati</taxon>
        <taxon>Bacteroidota</taxon>
        <taxon>Cytophagia</taxon>
        <taxon>Cytophagales</taxon>
        <taxon>Spirosomataceae</taxon>
        <taxon>Dyadobacter</taxon>
    </lineage>
</organism>
<keyword evidence="5" id="KW-0862">Zinc</keyword>